<evidence type="ECO:0000313" key="2">
    <source>
        <dbReference type="EMBL" id="BAD26287.1"/>
    </source>
</evidence>
<reference evidence="2" key="2">
    <citation type="submission" date="2002-10" db="EMBL/GenBank/DDBJ databases">
        <title>Oryza sativa nipponbare(GA3) genomic DNA, chromosome 9, BAC clone:OSJNBa0041C07.</title>
        <authorList>
            <person name="Sasaki T."/>
            <person name="Matsumoto T."/>
            <person name="Katayose Y."/>
        </authorList>
    </citation>
    <scope>NUCLEOTIDE SEQUENCE</scope>
</reference>
<organism evidence="2 3">
    <name type="scientific">Oryza sativa subsp. japonica</name>
    <name type="common">Rice</name>
    <dbReference type="NCBI Taxonomy" id="39947"/>
    <lineage>
        <taxon>Eukaryota</taxon>
        <taxon>Viridiplantae</taxon>
        <taxon>Streptophyta</taxon>
        <taxon>Embryophyta</taxon>
        <taxon>Tracheophyta</taxon>
        <taxon>Spermatophyta</taxon>
        <taxon>Magnoliopsida</taxon>
        <taxon>Liliopsida</taxon>
        <taxon>Poales</taxon>
        <taxon>Poaceae</taxon>
        <taxon>BOP clade</taxon>
        <taxon>Oryzoideae</taxon>
        <taxon>Oryzeae</taxon>
        <taxon>Oryzinae</taxon>
        <taxon>Oryza</taxon>
        <taxon>Oryza sativa</taxon>
    </lineage>
</organism>
<proteinExistence type="predicted"/>
<sequence>MFILADVSPLHLDVLVPFSVAAITFSSLPLADTRLLSMDNTDARKDEKWDLTSTRQHSLP</sequence>
<dbReference type="AlphaFoldDB" id="Q6H4R2"/>
<reference evidence="3" key="4">
    <citation type="journal article" date="2008" name="Nucleic Acids Res.">
        <title>The rice annotation project database (RAP-DB): 2008 update.</title>
        <authorList>
            <consortium name="The rice annotation project (RAP)"/>
        </authorList>
    </citation>
    <scope>GENOME REANNOTATION</scope>
    <source>
        <strain evidence="3">cv. Nipponbare</strain>
    </source>
</reference>
<evidence type="ECO:0000313" key="3">
    <source>
        <dbReference type="Proteomes" id="UP000000763"/>
    </source>
</evidence>
<reference evidence="3" key="3">
    <citation type="journal article" date="2005" name="Nature">
        <title>The map-based sequence of the rice genome.</title>
        <authorList>
            <consortium name="International rice genome sequencing project (IRGSP)"/>
            <person name="Matsumoto T."/>
            <person name="Wu J."/>
            <person name="Kanamori H."/>
            <person name="Katayose Y."/>
            <person name="Fujisawa M."/>
            <person name="Namiki N."/>
            <person name="Mizuno H."/>
            <person name="Yamamoto K."/>
            <person name="Antonio B.A."/>
            <person name="Baba T."/>
            <person name="Sakata K."/>
            <person name="Nagamura Y."/>
            <person name="Aoki H."/>
            <person name="Arikawa K."/>
            <person name="Arita K."/>
            <person name="Bito T."/>
            <person name="Chiden Y."/>
            <person name="Fujitsuka N."/>
            <person name="Fukunaka R."/>
            <person name="Hamada M."/>
            <person name="Harada C."/>
            <person name="Hayashi A."/>
            <person name="Hijishita S."/>
            <person name="Honda M."/>
            <person name="Hosokawa S."/>
            <person name="Ichikawa Y."/>
            <person name="Idonuma A."/>
            <person name="Iijima M."/>
            <person name="Ikeda M."/>
            <person name="Ikeno M."/>
            <person name="Ito K."/>
            <person name="Ito S."/>
            <person name="Ito T."/>
            <person name="Ito Y."/>
            <person name="Ito Y."/>
            <person name="Iwabuchi A."/>
            <person name="Kamiya K."/>
            <person name="Karasawa W."/>
            <person name="Kurita K."/>
            <person name="Katagiri S."/>
            <person name="Kikuta A."/>
            <person name="Kobayashi H."/>
            <person name="Kobayashi N."/>
            <person name="Machita K."/>
            <person name="Maehara T."/>
            <person name="Masukawa M."/>
            <person name="Mizubayashi T."/>
            <person name="Mukai Y."/>
            <person name="Nagasaki H."/>
            <person name="Nagata Y."/>
            <person name="Naito S."/>
            <person name="Nakashima M."/>
            <person name="Nakama Y."/>
            <person name="Nakamichi Y."/>
            <person name="Nakamura M."/>
            <person name="Meguro A."/>
            <person name="Negishi M."/>
            <person name="Ohta I."/>
            <person name="Ohta T."/>
            <person name="Okamoto M."/>
            <person name="Ono N."/>
            <person name="Saji S."/>
            <person name="Sakaguchi M."/>
            <person name="Sakai K."/>
            <person name="Shibata M."/>
            <person name="Shimokawa T."/>
            <person name="Song J."/>
            <person name="Takazaki Y."/>
            <person name="Terasawa K."/>
            <person name="Tsugane M."/>
            <person name="Tsuji K."/>
            <person name="Ueda S."/>
            <person name="Waki K."/>
            <person name="Yamagata H."/>
            <person name="Yamamoto M."/>
            <person name="Yamamoto S."/>
            <person name="Yamane H."/>
            <person name="Yoshiki S."/>
            <person name="Yoshihara R."/>
            <person name="Yukawa K."/>
            <person name="Zhong H."/>
            <person name="Yano M."/>
            <person name="Yuan Q."/>
            <person name="Ouyang S."/>
            <person name="Liu J."/>
            <person name="Jones K.M."/>
            <person name="Gansberger K."/>
            <person name="Moffat K."/>
            <person name="Hill J."/>
            <person name="Bera J."/>
            <person name="Fadrosh D."/>
            <person name="Jin S."/>
            <person name="Johri S."/>
            <person name="Kim M."/>
            <person name="Overton L."/>
            <person name="Reardon M."/>
            <person name="Tsitrin T."/>
            <person name="Vuong H."/>
            <person name="Weaver B."/>
            <person name="Ciecko A."/>
            <person name="Tallon L."/>
            <person name="Jackson J."/>
            <person name="Pai G."/>
            <person name="Aken S.V."/>
            <person name="Utterback T."/>
            <person name="Reidmuller S."/>
            <person name="Feldblyum T."/>
            <person name="Hsiao J."/>
            <person name="Zismann V."/>
            <person name="Iobst S."/>
            <person name="de Vazeille A.R."/>
            <person name="Buell C.R."/>
            <person name="Ying K."/>
            <person name="Li Y."/>
            <person name="Lu T."/>
            <person name="Huang Y."/>
            <person name="Zhao Q."/>
            <person name="Feng Q."/>
            <person name="Zhang L."/>
            <person name="Zhu J."/>
            <person name="Weng Q."/>
            <person name="Mu J."/>
            <person name="Lu Y."/>
            <person name="Fan D."/>
            <person name="Liu Y."/>
            <person name="Guan J."/>
            <person name="Zhang Y."/>
            <person name="Yu S."/>
            <person name="Liu X."/>
            <person name="Zhang Y."/>
            <person name="Hong G."/>
            <person name="Han B."/>
            <person name="Choisne N."/>
            <person name="Demange N."/>
            <person name="Orjeda G."/>
            <person name="Samain S."/>
            <person name="Cattolico L."/>
            <person name="Pelletier E."/>
            <person name="Couloux A."/>
            <person name="Segurens B."/>
            <person name="Wincker P."/>
            <person name="D'Hont A."/>
            <person name="Scarpelli C."/>
            <person name="Weissenbach J."/>
            <person name="Salanoubat M."/>
            <person name="Quetier F."/>
            <person name="Yu Y."/>
            <person name="Kim H.R."/>
            <person name="Rambo T."/>
            <person name="Currie J."/>
            <person name="Collura K."/>
            <person name="Luo M."/>
            <person name="Yang T."/>
            <person name="Ammiraju J.S.S."/>
            <person name="Engler F."/>
            <person name="Soderlund C."/>
            <person name="Wing R.A."/>
            <person name="Palmer L.E."/>
            <person name="de la Bastide M."/>
            <person name="Spiegel L."/>
            <person name="Nascimento L."/>
            <person name="Zutavern T."/>
            <person name="O'Shaughnessy A."/>
            <person name="Dike S."/>
            <person name="Dedhia N."/>
            <person name="Preston R."/>
            <person name="Balija V."/>
            <person name="McCombie W.R."/>
            <person name="Chow T."/>
            <person name="Chen H."/>
            <person name="Chung M."/>
            <person name="Chen C."/>
            <person name="Shaw J."/>
            <person name="Wu H."/>
            <person name="Hsiao K."/>
            <person name="Chao Y."/>
            <person name="Chu M."/>
            <person name="Cheng C."/>
            <person name="Hour A."/>
            <person name="Lee P."/>
            <person name="Lin S."/>
            <person name="Lin Y."/>
            <person name="Liou J."/>
            <person name="Liu S."/>
            <person name="Hsing Y."/>
            <person name="Raghuvanshi S."/>
            <person name="Mohanty A."/>
            <person name="Bharti A.K."/>
            <person name="Gaur A."/>
            <person name="Gupta V."/>
            <person name="Kumar D."/>
            <person name="Ravi V."/>
            <person name="Vij S."/>
            <person name="Kapur A."/>
            <person name="Khurana P."/>
            <person name="Khurana P."/>
            <person name="Khurana J.P."/>
            <person name="Tyagi A.K."/>
            <person name="Gaikwad K."/>
            <person name="Singh A."/>
            <person name="Dalal V."/>
            <person name="Srivastava S."/>
            <person name="Dixit A."/>
            <person name="Pal A.K."/>
            <person name="Ghazi I.A."/>
            <person name="Yadav M."/>
            <person name="Pandit A."/>
            <person name="Bhargava A."/>
            <person name="Sureshbabu K."/>
            <person name="Batra K."/>
            <person name="Sharma T.R."/>
            <person name="Mohapatra T."/>
            <person name="Singh N.K."/>
            <person name="Messing J."/>
            <person name="Nelson A.B."/>
            <person name="Fuks G."/>
            <person name="Kavchok S."/>
            <person name="Keizer G."/>
            <person name="Linton E."/>
            <person name="Llaca V."/>
            <person name="Song R."/>
            <person name="Tanyolac B."/>
            <person name="Young S."/>
            <person name="Ho-Il K."/>
            <person name="Hahn J.H."/>
            <person name="Sangsakoo G."/>
            <person name="Vanavichit A."/>
            <person name="de Mattos Luiz.A.T."/>
            <person name="Zimmer P.D."/>
            <person name="Malone G."/>
            <person name="Dellagostin O."/>
            <person name="de Oliveira A.C."/>
            <person name="Bevan M."/>
            <person name="Bancroft I."/>
            <person name="Minx P."/>
            <person name="Cordum H."/>
            <person name="Wilson R."/>
            <person name="Cheng Z."/>
            <person name="Jin W."/>
            <person name="Jiang J."/>
            <person name="Leong S.A."/>
            <person name="Iwama H."/>
            <person name="Gojobori T."/>
            <person name="Itoh T."/>
            <person name="Niimura Y."/>
            <person name="Fujii Y."/>
            <person name="Habara T."/>
            <person name="Sakai H."/>
            <person name="Sato Y."/>
            <person name="Wilson G."/>
            <person name="Kumar K."/>
            <person name="McCouch S."/>
            <person name="Juretic N."/>
            <person name="Hoen D."/>
            <person name="Wright S."/>
            <person name="Bruskiewich R."/>
            <person name="Bureau T."/>
            <person name="Miyao A."/>
            <person name="Hirochika H."/>
            <person name="Nishikawa T."/>
            <person name="Kadowaki K."/>
            <person name="Sugiura M."/>
            <person name="Burr B."/>
            <person name="Sasaki T."/>
        </authorList>
    </citation>
    <scope>NUCLEOTIDE SEQUENCE [LARGE SCALE GENOMIC DNA]</scope>
    <source>
        <strain evidence="3">cv. Nipponbare</strain>
    </source>
</reference>
<evidence type="ECO:0000313" key="1">
    <source>
        <dbReference type="EMBL" id="BAD26048.1"/>
    </source>
</evidence>
<gene>
    <name evidence="2" type="ORF">OSJNBa0041C07.22</name>
    <name evidence="1" type="ORF">P0711A01.36</name>
</gene>
<dbReference type="EMBL" id="AP005637">
    <property type="protein sequence ID" value="BAD26048.1"/>
    <property type="molecule type" value="Genomic_DNA"/>
</dbReference>
<accession>Q6H4R2</accession>
<reference evidence="1" key="1">
    <citation type="submission" date="2002-08" db="EMBL/GenBank/DDBJ databases">
        <title>Oryza sativa nipponbare(GA3) genomic DNA, chromosome 9, PAC clone:P0711A01.</title>
        <authorList>
            <person name="Sasaki T."/>
            <person name="Matsumoto T."/>
            <person name="Katayose Y."/>
        </authorList>
    </citation>
    <scope>NUCLEOTIDE SEQUENCE</scope>
</reference>
<protein>
    <submittedName>
        <fullName evidence="2">Uncharacterized protein</fullName>
    </submittedName>
</protein>
<dbReference type="EMBL" id="AP005838">
    <property type="protein sequence ID" value="BAD26287.1"/>
    <property type="molecule type" value="Genomic_DNA"/>
</dbReference>
<dbReference type="Proteomes" id="UP000000763">
    <property type="component" value="Chromosome 9"/>
</dbReference>
<name>Q6H4R2_ORYSJ</name>